<sequence>MMVLSMALVLVGSLIGPWGGITTVIIGRALQGLGTALVPVAMSVMRDELPGHRMSGELSHSLAQL</sequence>
<gene>
    <name evidence="1" type="ORF">IDM49_00220</name>
</gene>
<dbReference type="Proteomes" id="UP000516404">
    <property type="component" value="Chromosome"/>
</dbReference>
<organism evidence="1 2">
    <name type="scientific">Rothia terrae</name>
    <dbReference type="NCBI Taxonomy" id="396015"/>
    <lineage>
        <taxon>Bacteria</taxon>
        <taxon>Bacillati</taxon>
        <taxon>Actinomycetota</taxon>
        <taxon>Actinomycetes</taxon>
        <taxon>Micrococcales</taxon>
        <taxon>Micrococcaceae</taxon>
        <taxon>Rothia</taxon>
    </lineage>
</organism>
<keyword evidence="2" id="KW-1185">Reference proteome</keyword>
<dbReference type="AlphaFoldDB" id="A0A802SBT7"/>
<dbReference type="InterPro" id="IPR036259">
    <property type="entry name" value="MFS_trans_sf"/>
</dbReference>
<proteinExistence type="predicted"/>
<dbReference type="Gene3D" id="1.20.1720.10">
    <property type="entry name" value="Multidrug resistance protein D"/>
    <property type="match status" value="1"/>
</dbReference>
<name>A0A802SBT7_9MICC</name>
<evidence type="ECO:0008006" key="3">
    <source>
        <dbReference type="Google" id="ProtNLM"/>
    </source>
</evidence>
<dbReference type="EMBL" id="CP061539">
    <property type="protein sequence ID" value="QNV37780.2"/>
    <property type="molecule type" value="Genomic_DNA"/>
</dbReference>
<accession>A0A802SBT7</accession>
<dbReference type="SUPFAM" id="SSF103473">
    <property type="entry name" value="MFS general substrate transporter"/>
    <property type="match status" value="1"/>
</dbReference>
<evidence type="ECO:0000313" key="2">
    <source>
        <dbReference type="Proteomes" id="UP000516404"/>
    </source>
</evidence>
<reference evidence="1 2" key="1">
    <citation type="submission" date="2020-09" db="EMBL/GenBank/DDBJ databases">
        <title>Investigation of environmental microbes.</title>
        <authorList>
            <person name="Ou Y."/>
            <person name="Kang Q."/>
        </authorList>
    </citation>
    <scope>NUCLEOTIDE SEQUENCE [LARGE SCALE GENOMIC DNA]</scope>
    <source>
        <strain evidence="1 2">KJZ-14</strain>
    </source>
</reference>
<protein>
    <recommendedName>
        <fullName evidence="3">MFS transporter</fullName>
    </recommendedName>
</protein>
<dbReference type="KEGG" id="rter:IDM49_00220"/>
<evidence type="ECO:0000313" key="1">
    <source>
        <dbReference type="EMBL" id="QNV37780.2"/>
    </source>
</evidence>